<reference evidence="3 4" key="1">
    <citation type="submission" date="2014-11" db="EMBL/GenBank/DDBJ databases">
        <authorList>
            <person name="Zhu J."/>
            <person name="Qi W."/>
            <person name="Song R."/>
        </authorList>
    </citation>
    <scope>NUCLEOTIDE SEQUENCE [LARGE SCALE GENOMIC DNA]</scope>
</reference>
<protein>
    <submittedName>
        <fullName evidence="3">Uncharacterized protein</fullName>
    </submittedName>
</protein>
<feature type="coiled-coil region" evidence="1">
    <location>
        <begin position="43"/>
        <end position="102"/>
    </location>
</feature>
<accession>A0A0G4H7P8</accession>
<evidence type="ECO:0000256" key="1">
    <source>
        <dbReference type="SAM" id="Coils"/>
    </source>
</evidence>
<proteinExistence type="predicted"/>
<dbReference type="AlphaFoldDB" id="A0A0G4H7P8"/>
<name>A0A0G4H7P8_VITBC</name>
<feature type="region of interest" description="Disordered" evidence="2">
    <location>
        <begin position="108"/>
        <end position="158"/>
    </location>
</feature>
<organism evidence="3 4">
    <name type="scientific">Vitrella brassicaformis (strain CCMP3155)</name>
    <dbReference type="NCBI Taxonomy" id="1169540"/>
    <lineage>
        <taxon>Eukaryota</taxon>
        <taxon>Sar</taxon>
        <taxon>Alveolata</taxon>
        <taxon>Colpodellida</taxon>
        <taxon>Vitrellaceae</taxon>
        <taxon>Vitrella</taxon>
    </lineage>
</organism>
<gene>
    <name evidence="3" type="ORF">Vbra_19736</name>
</gene>
<evidence type="ECO:0000313" key="4">
    <source>
        <dbReference type="Proteomes" id="UP000041254"/>
    </source>
</evidence>
<dbReference type="EMBL" id="CDMY01001045">
    <property type="protein sequence ID" value="CEM39695.1"/>
    <property type="molecule type" value="Genomic_DNA"/>
</dbReference>
<feature type="compositionally biased region" description="Polar residues" evidence="2">
    <location>
        <begin position="148"/>
        <end position="158"/>
    </location>
</feature>
<keyword evidence="4" id="KW-1185">Reference proteome</keyword>
<evidence type="ECO:0000313" key="3">
    <source>
        <dbReference type="EMBL" id="CEM39695.1"/>
    </source>
</evidence>
<evidence type="ECO:0000256" key="2">
    <source>
        <dbReference type="SAM" id="MobiDB-lite"/>
    </source>
</evidence>
<dbReference type="InParanoid" id="A0A0G4H7P8"/>
<dbReference type="Proteomes" id="UP000041254">
    <property type="component" value="Unassembled WGS sequence"/>
</dbReference>
<keyword evidence="1" id="KW-0175">Coiled coil</keyword>
<dbReference type="VEuPathDB" id="CryptoDB:Vbra_19736"/>
<sequence>MTAADTARQLAELSLLLKALPARYLSVAELHARAEYVDAVDKCGQLERAKEAARKDVEDMKKACAEAEERIASIRRETRQEQHECEAKWQSLQKRLAAAQQEHDVMLRHEDKTAKMTNENKSEDETHSRPPTMRTNERRNNYKKQRRSASPSSWCRPM</sequence>
<feature type="compositionally biased region" description="Basic and acidic residues" evidence="2">
    <location>
        <begin position="108"/>
        <end position="128"/>
    </location>
</feature>